<dbReference type="PANTHER" id="PTHR38731:SF1">
    <property type="entry name" value="FECR PROTEIN DOMAIN-CONTAINING PROTEIN"/>
    <property type="match status" value="1"/>
</dbReference>
<dbReference type="Pfam" id="PF17963">
    <property type="entry name" value="Big_9"/>
    <property type="match status" value="4"/>
</dbReference>
<name>A0A6P0CKP4_9RHOB</name>
<feature type="region of interest" description="Disordered" evidence="1">
    <location>
        <begin position="320"/>
        <end position="383"/>
    </location>
</feature>
<dbReference type="Gene3D" id="2.60.40.3440">
    <property type="match status" value="4"/>
</dbReference>
<dbReference type="Proteomes" id="UP000468591">
    <property type="component" value="Unassembled WGS sequence"/>
</dbReference>
<reference evidence="3 4" key="1">
    <citation type="submission" date="2020-01" db="EMBL/GenBank/DDBJ databases">
        <title>Sulfitobacter sediminilitoris sp. nov., isolated from a tidal flat.</title>
        <authorList>
            <person name="Park S."/>
            <person name="Yoon J.-H."/>
        </authorList>
    </citation>
    <scope>NUCLEOTIDE SEQUENCE [LARGE SCALE GENOMIC DNA]</scope>
    <source>
        <strain evidence="3 4">JBTF-M27</strain>
    </source>
</reference>
<dbReference type="InterPro" id="IPR006860">
    <property type="entry name" value="FecR"/>
</dbReference>
<feature type="domain" description="FecR protein" evidence="2">
    <location>
        <begin position="138"/>
        <end position="235"/>
    </location>
</feature>
<feature type="compositionally biased region" description="Gly residues" evidence="1">
    <location>
        <begin position="353"/>
        <end position="362"/>
    </location>
</feature>
<accession>A0A6P0CKP4</accession>
<feature type="non-terminal residue" evidence="3">
    <location>
        <position position="1002"/>
    </location>
</feature>
<proteinExistence type="predicted"/>
<evidence type="ECO:0000259" key="2">
    <source>
        <dbReference type="Pfam" id="PF04773"/>
    </source>
</evidence>
<evidence type="ECO:0000313" key="4">
    <source>
        <dbReference type="Proteomes" id="UP000468591"/>
    </source>
</evidence>
<evidence type="ECO:0000256" key="1">
    <source>
        <dbReference type="SAM" id="MobiDB-lite"/>
    </source>
</evidence>
<sequence length="1002" mass="103921">MIIQDAEFSALHSDNNLSSNAKGEFIFPEEFALFRADFIRDGSDLLVRSADGNGLRLSDYFLDPIPADLLSHDGAVLKGHIVLRLAGPPFPAQYAQAGGIDLEDAIGQVELLEGVAFVQRTDGQTEELEVGTKVFAGDVVQTQDGSTLGLTFADGTIFSLAAASRMVLDELIYDPQGSDNSGVFNLVQGSFVFIAGQTARTGGIEINTPAATMGIRGTTGKIDIQTLDGIATVSVSLNPDPDGGLGLIQLFDLEGNLISNIAATDSKWIIRPPFTNEPPIEIARDAADFADDADLLSQAAAAFQLALTRIQNGETFVELPEGSQVGSQDLQEEENDLKDGPGLQPPPLDETGEGGGPGGPGRGNPELDGSNRPSIQQENGKEDVEEASLFFQSTEDTPLTSQLPFRGSGGNVVEVSLSRGAENGLVVLASDGTFTYTPNSNFEGQDSFEVSGIDETGAEQTAQVTVIVDPVNDAPVISTELSQFQGSLAPRKLVAEEEAYNSVSGRLFYSDVDEGDIGATWTITSNGSNLTAIGNMSIDPITGAWTYLIPDNADVPLRDGETAVEVFTATVTDEYGATAEQSITISITGSNTAPTIVLTANALTEDTVGQGTVAATFVTADEEVDDLTVTFTTGSNSDGYYELDLVTNSVRLTQDGADYVNGGGDTLPEISLAVDDGNGGTGTATVNVDVVLVNDDPEASDDATRTDEDVAVIINVLGNDSDPDGDELTVADVGEASNGTVENNNDGTVTYTPDPDFTGRDSFTYMVDDGNGGTGTATVNVTVGALNDDPEASDDTANTNEDVAVIIDVLGNDSDLDGDDLTVADVGEASNGTVENNNDGTVTYTPDADYTGTDSFTYTVDDGNGGTDTATVTVNVGQVNDAATFGGDTNGTGNEDDAEITGTLTVTDEVDGMTTPNFTVSTNGTNGTASIDAGTGAWSYSPNADYNGSDSFTVTVTDDDGNTETQVINVTVASVVDITDDTLTTTEGNAVTANVITGTNGA</sequence>
<gene>
    <name evidence="3" type="ORF">GV827_22360</name>
</gene>
<comment type="caution">
    <text evidence="3">The sequence shown here is derived from an EMBL/GenBank/DDBJ whole genome shotgun (WGS) entry which is preliminary data.</text>
</comment>
<dbReference type="EMBL" id="JAABNT010000039">
    <property type="protein sequence ID" value="NEK25113.1"/>
    <property type="molecule type" value="Genomic_DNA"/>
</dbReference>
<organism evidence="3 4">
    <name type="scientific">Sulfitobacter sediminilitoris</name>
    <dbReference type="NCBI Taxonomy" id="2698830"/>
    <lineage>
        <taxon>Bacteria</taxon>
        <taxon>Pseudomonadati</taxon>
        <taxon>Pseudomonadota</taxon>
        <taxon>Alphaproteobacteria</taxon>
        <taxon>Rhodobacterales</taxon>
        <taxon>Roseobacteraceae</taxon>
        <taxon>Sulfitobacter</taxon>
    </lineage>
</organism>
<dbReference type="AlphaFoldDB" id="A0A6P0CKP4"/>
<dbReference type="PANTHER" id="PTHR38731">
    <property type="entry name" value="LIPL45-RELATED LIPOPROTEIN-RELATED"/>
    <property type="match status" value="1"/>
</dbReference>
<dbReference type="NCBIfam" id="NF012211">
    <property type="entry name" value="tand_rpt_95"/>
    <property type="match status" value="4"/>
</dbReference>
<protein>
    <submittedName>
        <fullName evidence="3">Tandem-95 repeat protein</fullName>
    </submittedName>
</protein>
<keyword evidence="4" id="KW-1185">Reference proteome</keyword>
<dbReference type="Pfam" id="PF04773">
    <property type="entry name" value="FecR"/>
    <property type="match status" value="1"/>
</dbReference>
<dbReference type="RefSeq" id="WP_164356412.1">
    <property type="nucleotide sequence ID" value="NZ_JAABNT010000039.1"/>
</dbReference>
<evidence type="ECO:0000313" key="3">
    <source>
        <dbReference type="EMBL" id="NEK25113.1"/>
    </source>
</evidence>